<dbReference type="InterPro" id="IPR008302">
    <property type="entry name" value="NamZ"/>
</dbReference>
<dbReference type="Proteomes" id="UP000632535">
    <property type="component" value="Unassembled WGS sequence"/>
</dbReference>
<evidence type="ECO:0000313" key="4">
    <source>
        <dbReference type="Proteomes" id="UP000632535"/>
    </source>
</evidence>
<evidence type="ECO:0008006" key="5">
    <source>
        <dbReference type="Google" id="ProtNLM"/>
    </source>
</evidence>
<feature type="domain" description="Peptidoglycan beta-N-acetylmuramidase NamZ C-terminal" evidence="2">
    <location>
        <begin position="234"/>
        <end position="371"/>
    </location>
</feature>
<sequence>MTTATPPRTGLTRVVDDPGLLGKEPVALCANYTAVTADLERGVDALLAAGVPVTSLLTPEHGYWGAAQAGLSDGDGVDAPTRLPVLDTYRVAGADLDALLGRSGADHVVVDLQDVGTRFYTYMWTLYDLLCAAARTGRRLTVLDRPNPLGRRRAGPGLDPACASFVGRESVPLQHGLTLGELARWFNAVHVPAVAGRGADLAVVELDGWDGGRRADDEPWVMPSPNLPTLDSAVLYPATGLVEGTTLSEGRGTTRPFELLGAGWTDGRLAAALRERQLPGVVVREAVFRPMFSAWAGETVHGVQLHLTDSGDFDPLATGFALLRTVADLYPDRALWRDRSEGRPPFVDLLWGSPSLREGIDSRATLAEILRAAPDTPAIPPGTVLYPNHPAEVPA</sequence>
<dbReference type="InterPro" id="IPR048502">
    <property type="entry name" value="NamZ_N"/>
</dbReference>
<keyword evidence="4" id="KW-1185">Reference proteome</keyword>
<reference evidence="4" key="1">
    <citation type="journal article" date="2019" name="Int. J. Syst. Evol. Microbiol.">
        <title>The Global Catalogue of Microorganisms (GCM) 10K type strain sequencing project: providing services to taxonomists for standard genome sequencing and annotation.</title>
        <authorList>
            <consortium name="The Broad Institute Genomics Platform"/>
            <consortium name="The Broad Institute Genome Sequencing Center for Infectious Disease"/>
            <person name="Wu L."/>
            <person name="Ma J."/>
        </authorList>
    </citation>
    <scope>NUCLEOTIDE SEQUENCE [LARGE SCALE GENOMIC DNA]</scope>
    <source>
        <strain evidence="4">CCM 8653</strain>
    </source>
</reference>
<proteinExistence type="predicted"/>
<dbReference type="Gene3D" id="3.90.1150.140">
    <property type="match status" value="1"/>
</dbReference>
<dbReference type="PANTHER" id="PTHR42915:SF1">
    <property type="entry name" value="PEPTIDOGLYCAN BETA-N-ACETYLMURAMIDASE NAMZ"/>
    <property type="match status" value="1"/>
</dbReference>
<organism evidence="3 4">
    <name type="scientific">Isoptericola cucumis</name>
    <dbReference type="NCBI Taxonomy" id="1776856"/>
    <lineage>
        <taxon>Bacteria</taxon>
        <taxon>Bacillati</taxon>
        <taxon>Actinomycetota</taxon>
        <taxon>Actinomycetes</taxon>
        <taxon>Micrococcales</taxon>
        <taxon>Promicromonosporaceae</taxon>
        <taxon>Isoptericola</taxon>
    </lineage>
</organism>
<dbReference type="RefSeq" id="WP_188525356.1">
    <property type="nucleotide sequence ID" value="NZ_BMDG01000017.1"/>
</dbReference>
<dbReference type="Pfam" id="PF07075">
    <property type="entry name" value="NamZ_N"/>
    <property type="match status" value="1"/>
</dbReference>
<gene>
    <name evidence="3" type="ORF">GCM10007368_38410</name>
</gene>
<dbReference type="Gene3D" id="3.40.50.12170">
    <property type="entry name" value="Uncharacterised protein PF07075, DUF1343"/>
    <property type="match status" value="1"/>
</dbReference>
<dbReference type="InterPro" id="IPR048503">
    <property type="entry name" value="NamZ_C"/>
</dbReference>
<comment type="caution">
    <text evidence="3">The sequence shown here is derived from an EMBL/GenBank/DDBJ whole genome shotgun (WGS) entry which is preliminary data.</text>
</comment>
<evidence type="ECO:0000313" key="3">
    <source>
        <dbReference type="EMBL" id="GGI11883.1"/>
    </source>
</evidence>
<dbReference type="EMBL" id="BMDG01000017">
    <property type="protein sequence ID" value="GGI11883.1"/>
    <property type="molecule type" value="Genomic_DNA"/>
</dbReference>
<name>A0ABQ2BCF3_9MICO</name>
<evidence type="ECO:0000259" key="1">
    <source>
        <dbReference type="Pfam" id="PF07075"/>
    </source>
</evidence>
<dbReference type="PIRSF" id="PIRSF016719">
    <property type="entry name" value="UCP016719"/>
    <property type="match status" value="1"/>
</dbReference>
<dbReference type="PANTHER" id="PTHR42915">
    <property type="entry name" value="HYPOTHETICAL 460 KDA PROTEIN IN FEUA-SIGW INTERGENIC REGION [PRECURSOR]"/>
    <property type="match status" value="1"/>
</dbReference>
<dbReference type="Pfam" id="PF20732">
    <property type="entry name" value="NamZ_C"/>
    <property type="match status" value="1"/>
</dbReference>
<accession>A0ABQ2BCF3</accession>
<protein>
    <recommendedName>
        <fullName evidence="5">DUF1343 domain-containing protein</fullName>
    </recommendedName>
</protein>
<feature type="domain" description="Peptidoglycan beta-N-acetylmuramidase NamZ N-terminal" evidence="1">
    <location>
        <begin position="26"/>
        <end position="230"/>
    </location>
</feature>
<evidence type="ECO:0000259" key="2">
    <source>
        <dbReference type="Pfam" id="PF20732"/>
    </source>
</evidence>